<feature type="transmembrane region" description="Helical" evidence="1">
    <location>
        <begin position="92"/>
        <end position="111"/>
    </location>
</feature>
<dbReference type="KEGG" id="ddo:I597_0795"/>
<dbReference type="Proteomes" id="UP000030140">
    <property type="component" value="Unassembled WGS sequence"/>
</dbReference>
<keyword evidence="1" id="KW-0812">Transmembrane</keyword>
<evidence type="ECO:0000256" key="1">
    <source>
        <dbReference type="SAM" id="Phobius"/>
    </source>
</evidence>
<dbReference type="RefSeq" id="WP_035326626.1">
    <property type="nucleotide sequence ID" value="NZ_CP015125.1"/>
</dbReference>
<protein>
    <submittedName>
        <fullName evidence="2">Uncharacterized protein</fullName>
    </submittedName>
</protein>
<dbReference type="OrthoDB" id="1139350at2"/>
<proteinExistence type="predicted"/>
<gene>
    <name evidence="2" type="ORF">NV36_09615</name>
</gene>
<reference evidence="2 3" key="1">
    <citation type="submission" date="2014-10" db="EMBL/GenBank/DDBJ databases">
        <title>Draft genome sequence of the proteorhodopsin-containing marine bacterium Dokdonia donghaensis.</title>
        <authorList>
            <person name="Gomez-Consarnau L."/>
            <person name="Gonzalez J.M."/>
            <person name="Riedel T."/>
            <person name="Jaenicke S."/>
            <person name="Wagner-Doebler I."/>
            <person name="Fuhrman J.A."/>
        </authorList>
    </citation>
    <scope>NUCLEOTIDE SEQUENCE [LARGE SCALE GENOMIC DNA]</scope>
    <source>
        <strain evidence="2 3">DSW-1</strain>
    </source>
</reference>
<name>A0A0A2GXK7_9FLAO</name>
<dbReference type="AlphaFoldDB" id="A0A0A2GXK7"/>
<evidence type="ECO:0000313" key="3">
    <source>
        <dbReference type="Proteomes" id="UP000030140"/>
    </source>
</evidence>
<keyword evidence="3" id="KW-1185">Reference proteome</keyword>
<keyword evidence="1" id="KW-0472">Membrane</keyword>
<keyword evidence="1" id="KW-1133">Transmembrane helix</keyword>
<evidence type="ECO:0000313" key="2">
    <source>
        <dbReference type="EMBL" id="KGO07071.1"/>
    </source>
</evidence>
<organism evidence="2 3">
    <name type="scientific">Dokdonia donghaensis DSW-1</name>
    <dbReference type="NCBI Taxonomy" id="1300343"/>
    <lineage>
        <taxon>Bacteria</taxon>
        <taxon>Pseudomonadati</taxon>
        <taxon>Bacteroidota</taxon>
        <taxon>Flavobacteriia</taxon>
        <taxon>Flavobacteriales</taxon>
        <taxon>Flavobacteriaceae</taxon>
        <taxon>Dokdonia</taxon>
    </lineage>
</organism>
<sequence length="114" mass="13387">MKTTYKTIHTAALQCNCPECYSNSGLELSFKQEWKDTFWSKKATDVVREELVCKHCDFPIYPVSWTQDIERLYEYHNKLAKKETFKKLKAQTYIIGLGLLVILCVVIYGVITYY</sequence>
<accession>A0A0A2GXK7</accession>
<comment type="caution">
    <text evidence="2">The sequence shown here is derived from an EMBL/GenBank/DDBJ whole genome shotgun (WGS) entry which is preliminary data.</text>
</comment>
<dbReference type="EMBL" id="JSAQ01000001">
    <property type="protein sequence ID" value="KGO07071.1"/>
    <property type="molecule type" value="Genomic_DNA"/>
</dbReference>
<dbReference type="PATRIC" id="fig|1300343.5.peg.806"/>